<reference evidence="2" key="1">
    <citation type="submission" date="2020-09" db="EMBL/GenBank/DDBJ databases">
        <title>Draft Genome Sequence of Paenibacillus sp. WST5.</title>
        <authorList>
            <person name="Bao Z."/>
        </authorList>
    </citation>
    <scope>NUCLEOTIDE SEQUENCE</scope>
    <source>
        <strain evidence="2">WST5</strain>
    </source>
</reference>
<gene>
    <name evidence="2" type="ORF">ICC18_05505</name>
</gene>
<evidence type="ECO:0000313" key="3">
    <source>
        <dbReference type="Proteomes" id="UP000650466"/>
    </source>
</evidence>
<keyword evidence="1" id="KW-1133">Transmembrane helix</keyword>
<name>A0A926KKQ1_9BACL</name>
<dbReference type="PANTHER" id="PTHR38442">
    <property type="entry name" value="INNER MEMBRANE PROTEIN-RELATED"/>
    <property type="match status" value="1"/>
</dbReference>
<evidence type="ECO:0000256" key="1">
    <source>
        <dbReference type="SAM" id="Phobius"/>
    </source>
</evidence>
<dbReference type="InterPro" id="IPR007383">
    <property type="entry name" value="DUF445"/>
</dbReference>
<keyword evidence="1" id="KW-0472">Membrane</keyword>
<dbReference type="GO" id="GO:0005886">
    <property type="term" value="C:plasma membrane"/>
    <property type="evidence" value="ECO:0007669"/>
    <property type="project" value="TreeGrafter"/>
</dbReference>
<sequence length="428" mass="48033">MNNHYTKERDVTEMKKEAKYIATVSLGVMGAGFVATLPVSSTVWGAFLQGGFEAGVVGGLADWFAVSALFRHPLGIPIPHTALLPKNREKITNALVSTVENELLSKETIRTRLQQIRFLERGLELAESHLDNEALHKGLTALAKQALHAIDLEKLTPLLAEEIHKALQDVVTSRLVRTIVNGFMEGGYDGKTFDFVLDKLEAWAVKFETRDQLGGMALKAFEGLQSNGFMAFAVNAFIGMVSEEKLGSIIQNFLLTYIEQMRVKNHPRREAVLSFIHSELNKLDKHPQLLAELDRLKEKLPEIFSLEEKLAGTLERLKGKAEAFVEQPDFASQYVVPMIRKLLASVKEDRDVMERGEDWIQQQIVLYLEQNHSKIGQLVKENLDKLDNDKLIEMMEDKVGKDLQWIRVNGAICGFIIGLGLAGLKLLF</sequence>
<protein>
    <submittedName>
        <fullName evidence="2">DUF445 domain-containing protein</fullName>
    </submittedName>
</protein>
<feature type="transmembrane region" description="Helical" evidence="1">
    <location>
        <begin position="20"/>
        <end position="40"/>
    </location>
</feature>
<keyword evidence="1" id="KW-0812">Transmembrane</keyword>
<dbReference type="Pfam" id="PF04286">
    <property type="entry name" value="DUF445"/>
    <property type="match status" value="1"/>
</dbReference>
<dbReference type="EMBL" id="JACVVD010000002">
    <property type="protein sequence ID" value="MBD0379564.1"/>
    <property type="molecule type" value="Genomic_DNA"/>
</dbReference>
<dbReference type="AlphaFoldDB" id="A0A926KKQ1"/>
<feature type="transmembrane region" description="Helical" evidence="1">
    <location>
        <begin position="405"/>
        <end position="427"/>
    </location>
</feature>
<accession>A0A926KKQ1</accession>
<proteinExistence type="predicted"/>
<dbReference type="Proteomes" id="UP000650466">
    <property type="component" value="Unassembled WGS sequence"/>
</dbReference>
<comment type="caution">
    <text evidence="2">The sequence shown here is derived from an EMBL/GenBank/DDBJ whole genome shotgun (WGS) entry which is preliminary data.</text>
</comment>
<keyword evidence="3" id="KW-1185">Reference proteome</keyword>
<organism evidence="2 3">
    <name type="scientific">Paenibacillus sedimenti</name>
    <dbReference type="NCBI Taxonomy" id="2770274"/>
    <lineage>
        <taxon>Bacteria</taxon>
        <taxon>Bacillati</taxon>
        <taxon>Bacillota</taxon>
        <taxon>Bacilli</taxon>
        <taxon>Bacillales</taxon>
        <taxon>Paenibacillaceae</taxon>
        <taxon>Paenibacillus</taxon>
    </lineage>
</organism>
<dbReference type="PANTHER" id="PTHR38442:SF1">
    <property type="entry name" value="INNER MEMBRANE PROTEIN"/>
    <property type="match status" value="1"/>
</dbReference>
<evidence type="ECO:0000313" key="2">
    <source>
        <dbReference type="EMBL" id="MBD0379564.1"/>
    </source>
</evidence>